<gene>
    <name evidence="2" type="ORF">TWF694_002682</name>
</gene>
<organism evidence="2 3">
    <name type="scientific">Orbilia ellipsospora</name>
    <dbReference type="NCBI Taxonomy" id="2528407"/>
    <lineage>
        <taxon>Eukaryota</taxon>
        <taxon>Fungi</taxon>
        <taxon>Dikarya</taxon>
        <taxon>Ascomycota</taxon>
        <taxon>Pezizomycotina</taxon>
        <taxon>Orbiliomycetes</taxon>
        <taxon>Orbiliales</taxon>
        <taxon>Orbiliaceae</taxon>
        <taxon>Orbilia</taxon>
    </lineage>
</organism>
<dbReference type="EMBL" id="JAVHJO010000011">
    <property type="protein sequence ID" value="KAK6533751.1"/>
    <property type="molecule type" value="Genomic_DNA"/>
</dbReference>
<evidence type="ECO:0000313" key="3">
    <source>
        <dbReference type="Proteomes" id="UP001365542"/>
    </source>
</evidence>
<feature type="region of interest" description="Disordered" evidence="1">
    <location>
        <begin position="50"/>
        <end position="95"/>
    </location>
</feature>
<protein>
    <submittedName>
        <fullName evidence="2">Uncharacterized protein</fullName>
    </submittedName>
</protein>
<dbReference type="Proteomes" id="UP001365542">
    <property type="component" value="Unassembled WGS sequence"/>
</dbReference>
<evidence type="ECO:0000313" key="2">
    <source>
        <dbReference type="EMBL" id="KAK6533751.1"/>
    </source>
</evidence>
<name>A0AAV9X400_9PEZI</name>
<accession>A0AAV9X400</accession>
<comment type="caution">
    <text evidence="2">The sequence shown here is derived from an EMBL/GenBank/DDBJ whole genome shotgun (WGS) entry which is preliminary data.</text>
</comment>
<feature type="compositionally biased region" description="Basic and acidic residues" evidence="1">
    <location>
        <begin position="82"/>
        <end position="95"/>
    </location>
</feature>
<sequence>MGASVGGRHWSVNQSTIPELCATENSNNMWVAGGTKGESGWSDTKALEPDQMVGESYEVERTKSEGNNPRRRASKVATFEQSNREKERRLQGKHEGEAGTGLSVVEYAQCRHRTDGTECLQKYVCPSTEWDVANLAFKLVRWLLCSFLFNNRYFRDHACI</sequence>
<reference evidence="2 3" key="1">
    <citation type="submission" date="2019-10" db="EMBL/GenBank/DDBJ databases">
        <authorList>
            <person name="Palmer J.M."/>
        </authorList>
    </citation>
    <scope>NUCLEOTIDE SEQUENCE [LARGE SCALE GENOMIC DNA]</scope>
    <source>
        <strain evidence="2 3">TWF694</strain>
    </source>
</reference>
<proteinExistence type="predicted"/>
<dbReference type="AlphaFoldDB" id="A0AAV9X400"/>
<keyword evidence="3" id="KW-1185">Reference proteome</keyword>
<evidence type="ECO:0000256" key="1">
    <source>
        <dbReference type="SAM" id="MobiDB-lite"/>
    </source>
</evidence>